<proteinExistence type="predicted"/>
<dbReference type="EMBL" id="DQ335584">
    <property type="protein sequence ID" value="ABE99680.1"/>
    <property type="molecule type" value="Genomic_DNA"/>
</dbReference>
<geneLocation type="plasmid" evidence="3">
    <name>pHVE14</name>
</geneLocation>
<geneLocation type="plasmid" evidence="1">
    <name>pSOG1</name>
</geneLocation>
<dbReference type="AlphaFoldDB" id="Q5W2P4"/>
<geneLocation type="plasmid" evidence="2">
    <name>pSOG2</name>
</geneLocation>
<dbReference type="EMBL" id="DQ335583">
    <property type="protein sequence ID" value="ABE99631.1"/>
    <property type="molecule type" value="Genomic_DNA"/>
</dbReference>
<keyword evidence="3" id="KW-0614">Plasmid</keyword>
<reference evidence="3" key="1">
    <citation type="journal article" date="2004" name="Archaea">
        <title>Genomic comparison of archaeal conjugative plasmids from Sulfolobus.</title>
        <authorList>
            <person name="Greve B."/>
            <person name="Jensen S."/>
            <person name="Bruegger K."/>
            <person name="Zillig W."/>
            <person name="Garrett R.A."/>
        </authorList>
    </citation>
    <scope>NUCLEOTIDE SEQUENCE [LARGE SCALE GENOMIC DNA]</scope>
    <source>
        <plasmid evidence="3">pHVE14</plasmid>
    </source>
</reference>
<organism evidence="3">
    <name type="scientific">Saccharolobus islandicus</name>
    <name type="common">Sulfolobus islandicus</name>
    <dbReference type="NCBI Taxonomy" id="43080"/>
    <lineage>
        <taxon>Archaea</taxon>
        <taxon>Thermoproteota</taxon>
        <taxon>Thermoprotei</taxon>
        <taxon>Sulfolobales</taxon>
        <taxon>Sulfolobaceae</taxon>
        <taxon>Saccharolobus</taxon>
    </lineage>
</organism>
<dbReference type="EMBL" id="AJ748324">
    <property type="protein sequence ID" value="CAG38252.1"/>
    <property type="molecule type" value="Genomic_DNA"/>
</dbReference>
<evidence type="ECO:0000313" key="1">
    <source>
        <dbReference type="EMBL" id="ABE99631.1"/>
    </source>
</evidence>
<evidence type="ECO:0000313" key="2">
    <source>
        <dbReference type="EMBL" id="ABE99680.1"/>
    </source>
</evidence>
<protein>
    <submittedName>
        <fullName evidence="3">Uncharacterized protein</fullName>
    </submittedName>
</protein>
<sequence length="52" mass="6071">MKKYIVRMLCSSLPWEPAEFSFVYVYADSEQEARKAVTDPMCYSVEANEVEE</sequence>
<reference evidence="1" key="2">
    <citation type="journal article" date="2006" name="Microbiology">
        <title>Two novel conjugative plasmids from a single strain of Sulfolobus.</title>
        <authorList>
            <person name="Erauso G."/>
            <person name="Stedman K.M."/>
            <person name="van de Werken H.J."/>
            <person name="Zillig W."/>
            <person name="van der Oost J."/>
        </authorList>
    </citation>
    <scope>NUCLEOTIDE SEQUENCE</scope>
    <source>
        <strain evidence="1">SOG2/4</strain>
        <plasmid evidence="1">pSOG1</plasmid>
        <plasmid evidence="2">pSOG2</plasmid>
    </source>
</reference>
<accession>Q5W2P4</accession>
<dbReference type="RefSeq" id="WP_011225210.1">
    <property type="nucleotide sequence ID" value="NC_006425.1"/>
</dbReference>
<name>Q5W2P4_SACIS</name>
<evidence type="ECO:0000313" key="3">
    <source>
        <dbReference type="EMBL" id="CAG38252.1"/>
    </source>
</evidence>